<dbReference type="EMBL" id="JANJQO010002581">
    <property type="protein sequence ID" value="KAJ2966563.1"/>
    <property type="molecule type" value="Genomic_DNA"/>
</dbReference>
<evidence type="ECO:0000313" key="2">
    <source>
        <dbReference type="Proteomes" id="UP001143910"/>
    </source>
</evidence>
<sequence>MENEFSDGNRAFHSSLVSLLESAAPGLHGSARWQSMSSKIALQIFCHIKAPKTRLVDFEKDLALNICSTESPLYRDVEKSFHTRLLAVLDTRVRECRSMSCFALFSAWQQRKEVLRHNVIKYIAFRLAHLGIVHWRIWSKLVYTNEDSTDQNEA</sequence>
<comment type="caution">
    <text evidence="1">The sequence shown here is derived from an EMBL/GenBank/DDBJ whole genome shotgun (WGS) entry which is preliminary data.</text>
</comment>
<evidence type="ECO:0000313" key="1">
    <source>
        <dbReference type="EMBL" id="KAJ2966563.1"/>
    </source>
</evidence>
<accession>A0ACC1MJ44</accession>
<dbReference type="Proteomes" id="UP001143910">
    <property type="component" value="Unassembled WGS sequence"/>
</dbReference>
<gene>
    <name evidence="1" type="ORF">NQ176_g10091</name>
</gene>
<reference evidence="1" key="1">
    <citation type="submission" date="2022-08" db="EMBL/GenBank/DDBJ databases">
        <title>Genome Sequence of Lecanicillium fungicola.</title>
        <authorList>
            <person name="Buettner E."/>
        </authorList>
    </citation>
    <scope>NUCLEOTIDE SEQUENCE</scope>
    <source>
        <strain evidence="1">Babe33</strain>
    </source>
</reference>
<protein>
    <submittedName>
        <fullName evidence="1">Uncharacterized protein</fullName>
    </submittedName>
</protein>
<keyword evidence="2" id="KW-1185">Reference proteome</keyword>
<organism evidence="1 2">
    <name type="scientific">Zarea fungicola</name>
    <dbReference type="NCBI Taxonomy" id="93591"/>
    <lineage>
        <taxon>Eukaryota</taxon>
        <taxon>Fungi</taxon>
        <taxon>Dikarya</taxon>
        <taxon>Ascomycota</taxon>
        <taxon>Pezizomycotina</taxon>
        <taxon>Sordariomycetes</taxon>
        <taxon>Hypocreomycetidae</taxon>
        <taxon>Hypocreales</taxon>
        <taxon>Cordycipitaceae</taxon>
        <taxon>Zarea</taxon>
    </lineage>
</organism>
<proteinExistence type="predicted"/>
<name>A0ACC1MJ44_9HYPO</name>